<keyword evidence="10" id="KW-0862">Zinc</keyword>
<dbReference type="PANTHER" id="PTHR11533">
    <property type="entry name" value="PROTEASE M1 ZINC METALLOPROTEASE"/>
    <property type="match status" value="1"/>
</dbReference>
<dbReference type="SUPFAM" id="SSF55486">
    <property type="entry name" value="Metalloproteases ('zincins'), catalytic domain"/>
    <property type="match status" value="1"/>
</dbReference>
<evidence type="ECO:0000256" key="1">
    <source>
        <dbReference type="ARBA" id="ARBA00000098"/>
    </source>
</evidence>
<evidence type="ECO:0000256" key="2">
    <source>
        <dbReference type="ARBA" id="ARBA00001947"/>
    </source>
</evidence>
<dbReference type="PRINTS" id="PR00756">
    <property type="entry name" value="ALADIPTASE"/>
</dbReference>
<comment type="similarity">
    <text evidence="3">Belongs to the peptidase M1 family.</text>
</comment>
<dbReference type="GO" id="GO:0008270">
    <property type="term" value="F:zinc ion binding"/>
    <property type="evidence" value="ECO:0007669"/>
    <property type="project" value="InterPro"/>
</dbReference>
<evidence type="ECO:0000256" key="6">
    <source>
        <dbReference type="ARBA" id="ARBA00022438"/>
    </source>
</evidence>
<keyword evidence="9" id="KW-0378">Hydrolase</keyword>
<dbReference type="Pfam" id="PF01433">
    <property type="entry name" value="Peptidase_M1"/>
    <property type="match status" value="1"/>
</dbReference>
<dbReference type="Gene3D" id="2.60.40.1730">
    <property type="entry name" value="tricorn interacting facor f3 domain"/>
    <property type="match status" value="1"/>
</dbReference>
<dbReference type="GO" id="GO:0043171">
    <property type="term" value="P:peptide catabolic process"/>
    <property type="evidence" value="ECO:0007669"/>
    <property type="project" value="TreeGrafter"/>
</dbReference>
<keyword evidence="8" id="KW-0479">Metal-binding</keyword>
<dbReference type="GO" id="GO:0016020">
    <property type="term" value="C:membrane"/>
    <property type="evidence" value="ECO:0007669"/>
    <property type="project" value="TreeGrafter"/>
</dbReference>
<evidence type="ECO:0000313" key="15">
    <source>
        <dbReference type="EMBL" id="TCO06872.1"/>
    </source>
</evidence>
<keyword evidence="6" id="KW-0031">Aminopeptidase</keyword>
<dbReference type="InterPro" id="IPR001930">
    <property type="entry name" value="Peptidase_M1"/>
</dbReference>
<keyword evidence="11" id="KW-0482">Metalloprotease</keyword>
<comment type="catalytic activity">
    <reaction evidence="1">
        <text>Release of an N-terminal amino acid, Xaa-|-Yaa- from a peptide, amide or arylamide. Xaa is preferably Ala, but may be most amino acids including Pro (slow action). When a terminal hydrophobic residue is followed by a prolyl residue, the two may be released as an intact Xaa-Pro dipeptide.</text>
        <dbReference type="EC" id="3.4.11.2"/>
    </reaction>
</comment>
<gene>
    <name evidence="15" type="ORF">EV194_11296</name>
</gene>
<dbReference type="Pfam" id="PF17900">
    <property type="entry name" value="Peptidase_M1_N"/>
    <property type="match status" value="1"/>
</dbReference>
<dbReference type="GO" id="GO:0006508">
    <property type="term" value="P:proteolysis"/>
    <property type="evidence" value="ECO:0007669"/>
    <property type="project" value="UniProtKB-KW"/>
</dbReference>
<evidence type="ECO:0000256" key="11">
    <source>
        <dbReference type="ARBA" id="ARBA00023049"/>
    </source>
</evidence>
<comment type="cofactor">
    <cofactor evidence="2">
        <name>Zn(2+)</name>
        <dbReference type="ChEBI" id="CHEBI:29105"/>
    </cofactor>
</comment>
<proteinExistence type="inferred from homology"/>
<feature type="domain" description="Peptidase M1 membrane alanine aminopeptidase" evidence="12">
    <location>
        <begin position="345"/>
        <end position="490"/>
    </location>
</feature>
<evidence type="ECO:0000256" key="10">
    <source>
        <dbReference type="ARBA" id="ARBA00022833"/>
    </source>
</evidence>
<sequence length="1295" mass="145895">MRTSNKLLLILTSVALFYVTTNLEAQKRQRPSLPETGLSEEQKARKEFMQQEWDTYMSLKSATNLLDTDDNIDITFYHITLDVNISAKSISGNTYIELFPLVNNLSQLRLNLHNSMTITSIGEDGASWNRLSNNTINITLDRPYQIGESVKLRIHYHGTPIVASGTIKGFRFDEHSSSVPSVTTLSTPYLSHYWFPCKDGPYDKADSIKVDITVPDQTYNNYPLMAVSNGMLVSDEISGGKRTYRWEHNYPIVPYYVSVSVSNYRVFGEQYNRNGHDFPLTYYVFPQHYTTAQSTFSGVPELFDAFIHYFGDYPFKDETYGMTQIAHYWFIENQTNSVMGSVAPGVWWLVVHELAHMWFGNSITNTPWKHIWLNEGFATYAEALYEEYVNGKNAYHSWMNDMNSRWNETQTLFLQDDGNPSEVFVTYYYQKGAWVLHMLRHYLGDEMFFDIIKSYAQDPLFKYKYVDTEMFRQYVETLSGRNLYNFFDQWVYDVGFADYDYNFQYNPSTGITGVTLNQVQKEWHGFREIFDNRVELKINFNDGTYVRERIYNTHKLQSYHFNHNKPVSSIQFDPDNWLINHAYRENSLAVPPAPMITSFTIPGQENSTLINESNRTIHISMPTGTNISSLSPTIGLTSNTIISPASEVNQDFTDPVEYTVTGVNNSQRVYTVYVSTVASDNKQISSFVISGQISSNINHEEETILVLMPPGTNINSLTPEISVSLNATINPASGESQDFSIPVVYTVTAENGTQKSYTVIVETDDDSEIINEWTGAVSGDWSHAGNWSHGVPLPGMSVYISAQSQNFPVVNNDISISNITIAAGASLIHNSGVLTITDKFSLKSSVDVNASYVAKGGSLIVSPENVKIEQIITNAGYNYAMSSPVSGSLATKTFTGITGTTYTYHNPTGTFVIMDDETTFVPGTGMVFKNNSPILFSGVLNSGSIMVPVTRTSAGLGWNFIGNPYTAAVDWRLLEKENIDDLFWIYKNETGTYAAYNNHTGLGVGLNSPPYLIPSSHAIWVRITQGQTNGSVTFTPEAITENPFSYLKTEEILNYPYLKIQSLFGGYTDEAAIALVAEATKNGSDRFDSEKLFGSNPDMAEIYSLSQSRKLAINALPPEDNMTIPIGVYIRKSGVLIIKLGDYQLPENTIVFLNDKLTGNITELTSGQIHRVLISIDDDENSEFEKEELTPTFIDDRFELIITKSTATGFEEELNSEIQNPSNDDVHVYNSENGIIVYPETKSSPFYLLYDSTGRRISTGTLQPYAENNINLPQRGIYIISIIWENNVKNRKIVF</sequence>
<dbReference type="InterPro" id="IPR042097">
    <property type="entry name" value="Aminopeptidase_N-like_N_sf"/>
</dbReference>
<evidence type="ECO:0000259" key="14">
    <source>
        <dbReference type="Pfam" id="PF17900"/>
    </source>
</evidence>
<organism evidence="15 16">
    <name type="scientific">Natronoflexus pectinivorans</name>
    <dbReference type="NCBI Taxonomy" id="682526"/>
    <lineage>
        <taxon>Bacteria</taxon>
        <taxon>Pseudomonadati</taxon>
        <taxon>Bacteroidota</taxon>
        <taxon>Bacteroidia</taxon>
        <taxon>Marinilabiliales</taxon>
        <taxon>Marinilabiliaceae</taxon>
        <taxon>Natronoflexus</taxon>
    </lineage>
</organism>
<dbReference type="Gene3D" id="2.60.40.2340">
    <property type="match status" value="2"/>
</dbReference>
<dbReference type="EMBL" id="SLWK01000012">
    <property type="protein sequence ID" value="TCO06872.1"/>
    <property type="molecule type" value="Genomic_DNA"/>
</dbReference>
<dbReference type="OrthoDB" id="5524298at2"/>
<dbReference type="GO" id="GO:0005737">
    <property type="term" value="C:cytoplasm"/>
    <property type="evidence" value="ECO:0007669"/>
    <property type="project" value="TreeGrafter"/>
</dbReference>
<evidence type="ECO:0000259" key="13">
    <source>
        <dbReference type="Pfam" id="PF16410"/>
    </source>
</evidence>
<dbReference type="CDD" id="cd09603">
    <property type="entry name" value="M1_APN_like"/>
    <property type="match status" value="1"/>
</dbReference>
<feature type="domain" description="DUF5018" evidence="13">
    <location>
        <begin position="677"/>
        <end position="761"/>
    </location>
</feature>
<dbReference type="GO" id="GO:0016285">
    <property type="term" value="F:alanyl aminopeptidase activity"/>
    <property type="evidence" value="ECO:0007669"/>
    <property type="project" value="UniProtKB-EC"/>
</dbReference>
<dbReference type="InterPro" id="IPR032186">
    <property type="entry name" value="DUF5018"/>
</dbReference>
<dbReference type="GO" id="GO:0070006">
    <property type="term" value="F:metalloaminopeptidase activity"/>
    <property type="evidence" value="ECO:0007669"/>
    <property type="project" value="TreeGrafter"/>
</dbReference>
<evidence type="ECO:0000256" key="9">
    <source>
        <dbReference type="ARBA" id="ARBA00022801"/>
    </source>
</evidence>
<keyword evidence="16" id="KW-1185">Reference proteome</keyword>
<name>A0A4R2GGG6_9BACT</name>
<dbReference type="InterPro" id="IPR027268">
    <property type="entry name" value="Peptidase_M4/M1_CTD_sf"/>
</dbReference>
<evidence type="ECO:0000256" key="5">
    <source>
        <dbReference type="ARBA" id="ARBA00015611"/>
    </source>
</evidence>
<dbReference type="EC" id="3.4.11.2" evidence="4"/>
<comment type="caution">
    <text evidence="15">The sequence shown here is derived from an EMBL/GenBank/DDBJ whole genome shotgun (WGS) entry which is preliminary data.</text>
</comment>
<dbReference type="Pfam" id="PF16410">
    <property type="entry name" value="DUF5018"/>
    <property type="match status" value="1"/>
</dbReference>
<feature type="domain" description="Aminopeptidase N-like N-terminal" evidence="14">
    <location>
        <begin position="77"/>
        <end position="254"/>
    </location>
</feature>
<protein>
    <recommendedName>
        <fullName evidence="5">Aminopeptidase N</fullName>
        <ecNumber evidence="4">3.4.11.2</ecNumber>
    </recommendedName>
</protein>
<evidence type="ECO:0000256" key="8">
    <source>
        <dbReference type="ARBA" id="ARBA00022723"/>
    </source>
</evidence>
<keyword evidence="7" id="KW-0645">Protease</keyword>
<accession>A0A4R2GGG6</accession>
<dbReference type="InterPro" id="IPR014782">
    <property type="entry name" value="Peptidase_M1_dom"/>
</dbReference>
<evidence type="ECO:0000256" key="7">
    <source>
        <dbReference type="ARBA" id="ARBA00022670"/>
    </source>
</evidence>
<dbReference type="SUPFAM" id="SSF63737">
    <property type="entry name" value="Leukotriene A4 hydrolase N-terminal domain"/>
    <property type="match status" value="1"/>
</dbReference>
<evidence type="ECO:0000259" key="12">
    <source>
        <dbReference type="Pfam" id="PF01433"/>
    </source>
</evidence>
<dbReference type="Proteomes" id="UP000295221">
    <property type="component" value="Unassembled WGS sequence"/>
</dbReference>
<reference evidence="15 16" key="1">
    <citation type="submission" date="2019-03" db="EMBL/GenBank/DDBJ databases">
        <title>Genomic Encyclopedia of Type Strains, Phase IV (KMG-IV): sequencing the most valuable type-strain genomes for metagenomic binning, comparative biology and taxonomic classification.</title>
        <authorList>
            <person name="Goeker M."/>
        </authorList>
    </citation>
    <scope>NUCLEOTIDE SEQUENCE [LARGE SCALE GENOMIC DNA]</scope>
    <source>
        <strain evidence="15 16">DSM 24179</strain>
    </source>
</reference>
<dbReference type="PANTHER" id="PTHR11533:SF174">
    <property type="entry name" value="PUROMYCIN-SENSITIVE AMINOPEPTIDASE-RELATED"/>
    <property type="match status" value="1"/>
</dbReference>
<dbReference type="InterPro" id="IPR045357">
    <property type="entry name" value="Aminopeptidase_N-like_N"/>
</dbReference>
<dbReference type="Gene3D" id="1.10.390.10">
    <property type="entry name" value="Neutral Protease Domain 2"/>
    <property type="match status" value="1"/>
</dbReference>
<evidence type="ECO:0000256" key="4">
    <source>
        <dbReference type="ARBA" id="ARBA00012564"/>
    </source>
</evidence>
<dbReference type="GO" id="GO:0042277">
    <property type="term" value="F:peptide binding"/>
    <property type="evidence" value="ECO:0007669"/>
    <property type="project" value="TreeGrafter"/>
</dbReference>
<dbReference type="GO" id="GO:0005615">
    <property type="term" value="C:extracellular space"/>
    <property type="evidence" value="ECO:0007669"/>
    <property type="project" value="TreeGrafter"/>
</dbReference>
<evidence type="ECO:0000256" key="3">
    <source>
        <dbReference type="ARBA" id="ARBA00010136"/>
    </source>
</evidence>
<dbReference type="RefSeq" id="WP_132434665.1">
    <property type="nucleotide sequence ID" value="NZ_SLWK01000012.1"/>
</dbReference>
<dbReference type="InterPro" id="IPR050344">
    <property type="entry name" value="Peptidase_M1_aminopeptidases"/>
</dbReference>
<evidence type="ECO:0000313" key="16">
    <source>
        <dbReference type="Proteomes" id="UP000295221"/>
    </source>
</evidence>